<dbReference type="PANTHER" id="PTHR32196:SF71">
    <property type="entry name" value="AUTOINDUCER 2 IMPORT SYSTEM PERMEASE PROTEIN LSRD"/>
    <property type="match status" value="1"/>
</dbReference>
<dbReference type="PANTHER" id="PTHR32196">
    <property type="entry name" value="ABC TRANSPORTER PERMEASE PROTEIN YPHD-RELATED-RELATED"/>
    <property type="match status" value="1"/>
</dbReference>
<evidence type="ECO:0000256" key="8">
    <source>
        <dbReference type="ARBA" id="ARBA00039381"/>
    </source>
</evidence>
<evidence type="ECO:0000256" key="2">
    <source>
        <dbReference type="ARBA" id="ARBA00022448"/>
    </source>
</evidence>
<name>A0A9X1LNB5_9MICO</name>
<keyword evidence="2" id="KW-0813">Transport</keyword>
<organism evidence="10 11">
    <name type="scientific">Microbacterium tenebrionis</name>
    <dbReference type="NCBI Taxonomy" id="2830665"/>
    <lineage>
        <taxon>Bacteria</taxon>
        <taxon>Bacillati</taxon>
        <taxon>Actinomycetota</taxon>
        <taxon>Actinomycetes</taxon>
        <taxon>Micrococcales</taxon>
        <taxon>Microbacteriaceae</taxon>
        <taxon>Microbacterium</taxon>
    </lineage>
</organism>
<keyword evidence="7 9" id="KW-0472">Membrane</keyword>
<sequence>MSETARTSTADPTTTAVIAAGVLETEPRGRTGWTRILLGRDAVMIYALIAALVIAAISIPRFASPVTAGFLLLDVIPILLIAMPMTLVIITGEIDLSVASIAGLTSAVIGVLWQAGLDIGLVLVIGLVVGAVAGAVNGFLIAVVGLPSLAVTIGTLALFRGLALVVIGDNAVANFPPELTAFFTSKLGATGIPTVMIGVALVIAFFAILLHFTPFGRGLPAIGFSKEAARFVGIDVARAKFWLFVGTGSVSALAGIFWTLRYSSARSDNASGLELAVIAAVLLGGVSIFGGRGSIPGVVAGVLLIGVINYGLRLGRVSEVILIIVTGSLLIASVVAPSVGQAIGRWRHDRRVRRELPQATASGRPRA</sequence>
<feature type="transmembrane region" description="Helical" evidence="9">
    <location>
        <begin position="272"/>
        <end position="290"/>
    </location>
</feature>
<dbReference type="EMBL" id="JAGTTM010000001">
    <property type="protein sequence ID" value="MCC2028894.1"/>
    <property type="molecule type" value="Genomic_DNA"/>
</dbReference>
<feature type="transmembrane region" description="Helical" evidence="9">
    <location>
        <begin position="297"/>
        <end position="314"/>
    </location>
</feature>
<feature type="transmembrane region" description="Helical" evidence="9">
    <location>
        <begin position="96"/>
        <end position="113"/>
    </location>
</feature>
<accession>A0A9X1LNB5</accession>
<dbReference type="Pfam" id="PF02653">
    <property type="entry name" value="BPD_transp_2"/>
    <property type="match status" value="1"/>
</dbReference>
<evidence type="ECO:0000313" key="10">
    <source>
        <dbReference type="EMBL" id="MCC2028894.1"/>
    </source>
</evidence>
<feature type="transmembrane region" description="Helical" evidence="9">
    <location>
        <begin position="320"/>
        <end position="344"/>
    </location>
</feature>
<evidence type="ECO:0000256" key="9">
    <source>
        <dbReference type="SAM" id="Phobius"/>
    </source>
</evidence>
<proteinExistence type="predicted"/>
<evidence type="ECO:0000256" key="4">
    <source>
        <dbReference type="ARBA" id="ARBA00022519"/>
    </source>
</evidence>
<feature type="transmembrane region" description="Helical" evidence="9">
    <location>
        <begin position="187"/>
        <end position="210"/>
    </location>
</feature>
<comment type="caution">
    <text evidence="10">The sequence shown here is derived from an EMBL/GenBank/DDBJ whole genome shotgun (WGS) entry which is preliminary data.</text>
</comment>
<dbReference type="AlphaFoldDB" id="A0A9X1LNB5"/>
<reference evidence="10" key="1">
    <citation type="submission" date="2021-04" db="EMBL/GenBank/DDBJ databases">
        <title>Microbacterium tenobrionis sp. nov. and Microbacterium allomyrinae sp. nov., isolated from larvae of Tenobrio molitor and Allomyrina dichotoma, respectively.</title>
        <authorList>
            <person name="Lee S.D."/>
        </authorList>
    </citation>
    <scope>NUCLEOTIDE SEQUENCE</scope>
    <source>
        <strain evidence="10">YMB-B2</strain>
    </source>
</reference>
<dbReference type="InterPro" id="IPR001851">
    <property type="entry name" value="ABC_transp_permease"/>
</dbReference>
<dbReference type="GO" id="GO:0022857">
    <property type="term" value="F:transmembrane transporter activity"/>
    <property type="evidence" value="ECO:0007669"/>
    <property type="project" value="InterPro"/>
</dbReference>
<feature type="transmembrane region" description="Helical" evidence="9">
    <location>
        <begin position="241"/>
        <end position="260"/>
    </location>
</feature>
<dbReference type="GO" id="GO:0005886">
    <property type="term" value="C:plasma membrane"/>
    <property type="evidence" value="ECO:0007669"/>
    <property type="project" value="UniProtKB-SubCell"/>
</dbReference>
<keyword evidence="5 9" id="KW-0812">Transmembrane</keyword>
<evidence type="ECO:0000256" key="1">
    <source>
        <dbReference type="ARBA" id="ARBA00004651"/>
    </source>
</evidence>
<evidence type="ECO:0000256" key="7">
    <source>
        <dbReference type="ARBA" id="ARBA00023136"/>
    </source>
</evidence>
<comment type="subcellular location">
    <subcellularLocation>
        <location evidence="1">Cell membrane</location>
        <topology evidence="1">Multi-pass membrane protein</topology>
    </subcellularLocation>
</comment>
<dbReference type="Proteomes" id="UP001139289">
    <property type="component" value="Unassembled WGS sequence"/>
</dbReference>
<keyword evidence="3" id="KW-1003">Cell membrane</keyword>
<gene>
    <name evidence="10" type="ORF">KEC56_05075</name>
</gene>
<feature type="transmembrane region" description="Helical" evidence="9">
    <location>
        <begin position="43"/>
        <end position="63"/>
    </location>
</feature>
<dbReference type="RefSeq" id="WP_227530091.1">
    <property type="nucleotide sequence ID" value="NZ_JAGTTM010000001.1"/>
</dbReference>
<evidence type="ECO:0000256" key="5">
    <source>
        <dbReference type="ARBA" id="ARBA00022692"/>
    </source>
</evidence>
<keyword evidence="4" id="KW-0997">Cell inner membrane</keyword>
<evidence type="ECO:0000256" key="3">
    <source>
        <dbReference type="ARBA" id="ARBA00022475"/>
    </source>
</evidence>
<feature type="transmembrane region" description="Helical" evidence="9">
    <location>
        <begin position="149"/>
        <end position="167"/>
    </location>
</feature>
<keyword evidence="6 9" id="KW-1133">Transmembrane helix</keyword>
<dbReference type="CDD" id="cd06579">
    <property type="entry name" value="TM_PBP1_transp_AraH_like"/>
    <property type="match status" value="1"/>
</dbReference>
<evidence type="ECO:0000313" key="11">
    <source>
        <dbReference type="Proteomes" id="UP001139289"/>
    </source>
</evidence>
<evidence type="ECO:0000256" key="6">
    <source>
        <dbReference type="ARBA" id="ARBA00022989"/>
    </source>
</evidence>
<feature type="transmembrane region" description="Helical" evidence="9">
    <location>
        <begin position="69"/>
        <end position="89"/>
    </location>
</feature>
<keyword evidence="11" id="KW-1185">Reference proteome</keyword>
<feature type="transmembrane region" description="Helical" evidence="9">
    <location>
        <begin position="119"/>
        <end position="142"/>
    </location>
</feature>
<protein>
    <recommendedName>
        <fullName evidence="8">Autoinducer 2 import system permease protein LsrD</fullName>
    </recommendedName>
</protein>